<protein>
    <submittedName>
        <fullName evidence="1">Nucleotidyl transferase AbiEii/AbiGii toxin family protein</fullName>
    </submittedName>
</protein>
<accession>A0ABU3CJF9</accession>
<comment type="caution">
    <text evidence="1">The sequence shown here is derived from an EMBL/GenBank/DDBJ whole genome shotgun (WGS) entry which is preliminary data.</text>
</comment>
<dbReference type="InterPro" id="IPR014942">
    <property type="entry name" value="AbiEii"/>
</dbReference>
<keyword evidence="1" id="KW-0808">Transferase</keyword>
<dbReference type="Gene3D" id="3.10.450.620">
    <property type="entry name" value="JHP933, nucleotidyltransferase-like core domain"/>
    <property type="match status" value="1"/>
</dbReference>
<evidence type="ECO:0000313" key="2">
    <source>
        <dbReference type="Proteomes" id="UP001245285"/>
    </source>
</evidence>
<proteinExistence type="predicted"/>
<dbReference type="Pfam" id="PF08843">
    <property type="entry name" value="AbiEii"/>
    <property type="match status" value="1"/>
</dbReference>
<dbReference type="RefSeq" id="WP_311494659.1">
    <property type="nucleotide sequence ID" value="NZ_JAVRHO010000008.1"/>
</dbReference>
<dbReference type="Proteomes" id="UP001245285">
    <property type="component" value="Unassembled WGS sequence"/>
</dbReference>
<dbReference type="GO" id="GO:0016740">
    <property type="term" value="F:transferase activity"/>
    <property type="evidence" value="ECO:0007669"/>
    <property type="project" value="UniProtKB-KW"/>
</dbReference>
<dbReference type="EMBL" id="JAVRHO010000008">
    <property type="protein sequence ID" value="MDT0646491.1"/>
    <property type="molecule type" value="Genomic_DNA"/>
</dbReference>
<sequence>MISRPYIAQWQTNAPWKEFAQVEQDLIISRALVAIFSDDFLRENLAFRGGTALHKLYLDPAPRYSEDIDLVQIKEGPIKPIMKRIGEVITFFEEDRRTQVKGHGAKALYRFTSEYEEERRRLKLEINCKEHFNVLEWINFPLKVSNPWFSGKADIKTYSINELLGTKLRALYQRSKGRDLFDLDYSRRNIKLDVDEIINCFNVYMEFSVGQAPSQKEFLQNIEGKENDSGFTGDMEGLLRSEIRYDQKAAFKWLKEAIIPRI</sequence>
<gene>
    <name evidence="1" type="ORF">RM545_07305</name>
</gene>
<keyword evidence="2" id="KW-1185">Reference proteome</keyword>
<reference evidence="1 2" key="1">
    <citation type="submission" date="2023-09" db="EMBL/GenBank/DDBJ databases">
        <authorList>
            <person name="Rey-Velasco X."/>
        </authorList>
    </citation>
    <scope>NUCLEOTIDE SEQUENCE [LARGE SCALE GENOMIC DNA]</scope>
    <source>
        <strain evidence="1 2">F260</strain>
    </source>
</reference>
<name>A0ABU3CJF9_9FLAO</name>
<organism evidence="1 2">
    <name type="scientific">Autumnicola lenta</name>
    <dbReference type="NCBI Taxonomy" id="3075593"/>
    <lineage>
        <taxon>Bacteria</taxon>
        <taxon>Pseudomonadati</taxon>
        <taxon>Bacteroidota</taxon>
        <taxon>Flavobacteriia</taxon>
        <taxon>Flavobacteriales</taxon>
        <taxon>Flavobacteriaceae</taxon>
        <taxon>Autumnicola</taxon>
    </lineage>
</organism>
<evidence type="ECO:0000313" key="1">
    <source>
        <dbReference type="EMBL" id="MDT0646491.1"/>
    </source>
</evidence>